<evidence type="ECO:0000259" key="6">
    <source>
        <dbReference type="PROSITE" id="PS50011"/>
    </source>
</evidence>
<dbReference type="SUPFAM" id="SSF56112">
    <property type="entry name" value="Protein kinase-like (PK-like)"/>
    <property type="match status" value="1"/>
</dbReference>
<dbReference type="PROSITE" id="PS50011">
    <property type="entry name" value="PROTEIN_KINASE_DOM"/>
    <property type="match status" value="1"/>
</dbReference>
<protein>
    <recommendedName>
        <fullName evidence="1">non-specific serine/threonine protein kinase</fullName>
        <ecNumber evidence="1">2.7.11.1</ecNumber>
    </recommendedName>
</protein>
<dbReference type="GO" id="GO:0005524">
    <property type="term" value="F:ATP binding"/>
    <property type="evidence" value="ECO:0007669"/>
    <property type="project" value="UniProtKB-KW"/>
</dbReference>
<organism evidence="7 8">
    <name type="scientific">Pseudocohnilembus persalinus</name>
    <name type="common">Ciliate</name>
    <dbReference type="NCBI Taxonomy" id="266149"/>
    <lineage>
        <taxon>Eukaryota</taxon>
        <taxon>Sar</taxon>
        <taxon>Alveolata</taxon>
        <taxon>Ciliophora</taxon>
        <taxon>Intramacronucleata</taxon>
        <taxon>Oligohymenophorea</taxon>
        <taxon>Scuticociliatia</taxon>
        <taxon>Philasterida</taxon>
        <taxon>Pseudocohnilembidae</taxon>
        <taxon>Pseudocohnilembus</taxon>
    </lineage>
</organism>
<dbReference type="Pfam" id="PF00069">
    <property type="entry name" value="Pkinase"/>
    <property type="match status" value="1"/>
</dbReference>
<accession>A0A0V0QYW4</accession>
<keyword evidence="4 7" id="KW-0418">Kinase</keyword>
<comment type="caution">
    <text evidence="7">The sequence shown here is derived from an EMBL/GenBank/DDBJ whole genome shotgun (WGS) entry which is preliminary data.</text>
</comment>
<dbReference type="InterPro" id="IPR000719">
    <property type="entry name" value="Prot_kinase_dom"/>
</dbReference>
<feature type="domain" description="Protein kinase" evidence="6">
    <location>
        <begin position="1"/>
        <end position="312"/>
    </location>
</feature>
<name>A0A0V0QYW4_PSEPJ</name>
<dbReference type="PANTHER" id="PTHR43671:SF13">
    <property type="entry name" value="SERINE_THREONINE-PROTEIN KINASE NEK2"/>
    <property type="match status" value="1"/>
</dbReference>
<evidence type="ECO:0000256" key="1">
    <source>
        <dbReference type="ARBA" id="ARBA00012513"/>
    </source>
</evidence>
<dbReference type="InterPro" id="IPR011009">
    <property type="entry name" value="Kinase-like_dom_sf"/>
</dbReference>
<reference evidence="7 8" key="1">
    <citation type="journal article" date="2015" name="Sci. Rep.">
        <title>Genome of the facultative scuticociliatosis pathogen Pseudocohnilembus persalinus provides insight into its virulence through horizontal gene transfer.</title>
        <authorList>
            <person name="Xiong J."/>
            <person name="Wang G."/>
            <person name="Cheng J."/>
            <person name="Tian M."/>
            <person name="Pan X."/>
            <person name="Warren A."/>
            <person name="Jiang C."/>
            <person name="Yuan D."/>
            <person name="Miao W."/>
        </authorList>
    </citation>
    <scope>NUCLEOTIDE SEQUENCE [LARGE SCALE GENOMIC DNA]</scope>
    <source>
        <strain evidence="7">36N120E</strain>
    </source>
</reference>
<dbReference type="GO" id="GO:0004674">
    <property type="term" value="F:protein serine/threonine kinase activity"/>
    <property type="evidence" value="ECO:0007669"/>
    <property type="project" value="UniProtKB-EC"/>
</dbReference>
<dbReference type="EC" id="2.7.11.1" evidence="1"/>
<keyword evidence="8" id="KW-1185">Reference proteome</keyword>
<dbReference type="InParanoid" id="A0A0V0QYW4"/>
<dbReference type="OrthoDB" id="4062651at2759"/>
<evidence type="ECO:0000256" key="4">
    <source>
        <dbReference type="ARBA" id="ARBA00022777"/>
    </source>
</evidence>
<evidence type="ECO:0000256" key="3">
    <source>
        <dbReference type="ARBA" id="ARBA00022741"/>
    </source>
</evidence>
<dbReference type="PANTHER" id="PTHR43671">
    <property type="entry name" value="SERINE/THREONINE-PROTEIN KINASE NEK"/>
    <property type="match status" value="1"/>
</dbReference>
<dbReference type="EMBL" id="LDAU01000083">
    <property type="protein sequence ID" value="KRX07446.1"/>
    <property type="molecule type" value="Genomic_DNA"/>
</dbReference>
<dbReference type="AlphaFoldDB" id="A0A0V0QYW4"/>
<evidence type="ECO:0000313" key="7">
    <source>
        <dbReference type="EMBL" id="KRX07446.1"/>
    </source>
</evidence>
<proteinExistence type="predicted"/>
<gene>
    <name evidence="7" type="ORF">PPERSA_03279</name>
</gene>
<evidence type="ECO:0000256" key="2">
    <source>
        <dbReference type="ARBA" id="ARBA00022679"/>
    </source>
</evidence>
<dbReference type="InterPro" id="IPR050660">
    <property type="entry name" value="NEK_Ser/Thr_kinase"/>
</dbReference>
<evidence type="ECO:0000256" key="5">
    <source>
        <dbReference type="ARBA" id="ARBA00022840"/>
    </source>
</evidence>
<evidence type="ECO:0000313" key="8">
    <source>
        <dbReference type="Proteomes" id="UP000054937"/>
    </source>
</evidence>
<sequence>MEEEEEKKYNTYSDEESEYDKEYQKGLEKFIQEHMDSYIDKCKTKLIFQDKKFSKFYKKYDKQKKISESNYKVFIVKNKVKNIEEACKEIVKKKEEKFGSDWVQRKLREIYPLFINHHPQFDEQFVVPVKEAYFWDDQINIIMKKCDFNLLNSQSDNILYVRLADFGISKILKKNDSNYTNSHTGLGTPLYVAPEVYTKKYNVKQVDIYSLGSTILQMLFTLCSKRNGIQKTAKELENQVRKSQKNQFENQINYLANQIKILESPNSEIKQHHYYILNIIKCMIRLDRNKRPTIEQILKAFQEKDSSNLPFVNEIEQELEGQQKNQSQLDKIQNQSAFIQKIDNDTSQQKSGVNNFSQEVSNNIYRQGDKFDEIEQIQNSDQDKFFYESQAQNTLNDEYYLKQGEQYLKNNIYPINTSLSKKNDISIENSSNGNYCILDQGIIE</sequence>
<keyword evidence="2" id="KW-0808">Transferase</keyword>
<keyword evidence="5" id="KW-0067">ATP-binding</keyword>
<dbReference type="Proteomes" id="UP000054937">
    <property type="component" value="Unassembled WGS sequence"/>
</dbReference>
<dbReference type="SMART" id="SM00220">
    <property type="entry name" value="S_TKc"/>
    <property type="match status" value="1"/>
</dbReference>
<keyword evidence="3" id="KW-0547">Nucleotide-binding</keyword>
<dbReference type="Gene3D" id="1.10.510.10">
    <property type="entry name" value="Transferase(Phosphotransferase) domain 1"/>
    <property type="match status" value="1"/>
</dbReference>